<feature type="domain" description="CheW-like" evidence="1">
    <location>
        <begin position="24"/>
        <end position="167"/>
    </location>
</feature>
<dbReference type="Pfam" id="PF01584">
    <property type="entry name" value="CheW"/>
    <property type="match status" value="1"/>
</dbReference>
<dbReference type="Proteomes" id="UP001157911">
    <property type="component" value="Unassembled WGS sequence"/>
</dbReference>
<keyword evidence="3" id="KW-1185">Reference proteome</keyword>
<dbReference type="RefSeq" id="WP_283400811.1">
    <property type="nucleotide sequence ID" value="NZ_FXUB01000004.1"/>
</dbReference>
<proteinExistence type="predicted"/>
<evidence type="ECO:0000259" key="1">
    <source>
        <dbReference type="PROSITE" id="PS50851"/>
    </source>
</evidence>
<dbReference type="PANTHER" id="PTHR22617">
    <property type="entry name" value="CHEMOTAXIS SENSOR HISTIDINE KINASE-RELATED"/>
    <property type="match status" value="1"/>
</dbReference>
<dbReference type="PROSITE" id="PS50851">
    <property type="entry name" value="CHEW"/>
    <property type="match status" value="1"/>
</dbReference>
<dbReference type="InterPro" id="IPR036061">
    <property type="entry name" value="CheW-like_dom_sf"/>
</dbReference>
<dbReference type="InterPro" id="IPR039315">
    <property type="entry name" value="CheW"/>
</dbReference>
<dbReference type="SMART" id="SM00260">
    <property type="entry name" value="CheW"/>
    <property type="match status" value="1"/>
</dbReference>
<evidence type="ECO:0000313" key="3">
    <source>
        <dbReference type="Proteomes" id="UP001157911"/>
    </source>
</evidence>
<gene>
    <name evidence="2" type="ORF">SAMN06265339_1357</name>
</gene>
<dbReference type="Gene3D" id="2.40.50.180">
    <property type="entry name" value="CheA-289, Domain 4"/>
    <property type="match status" value="1"/>
</dbReference>
<dbReference type="SUPFAM" id="SSF50341">
    <property type="entry name" value="CheW-like"/>
    <property type="match status" value="1"/>
</dbReference>
<dbReference type="InterPro" id="IPR002545">
    <property type="entry name" value="CheW-lke_dom"/>
</dbReference>
<sequence>MSNDQKEMNILGVEELIGEVHEKEIQVIAFKLGEELISVPIEKVVEITNDRDITPVPKAPSFVIGVMNLRGKIVPVINLKEHLGIPGVIPEDIYTNNRIVILDTPKGEVGVIVDEIVGSIKFLEGDILPEPIGTIGIDVKFISGVVQLEKDLLIILNIESIFNQEEQ</sequence>
<reference evidence="2 3" key="1">
    <citation type="submission" date="2017-05" db="EMBL/GenBank/DDBJ databases">
        <authorList>
            <person name="Varghese N."/>
            <person name="Submissions S."/>
        </authorList>
    </citation>
    <scope>NUCLEOTIDE SEQUENCE [LARGE SCALE GENOMIC DNA]</scope>
    <source>
        <strain evidence="2 3">DSM 15522</strain>
    </source>
</reference>
<comment type="caution">
    <text evidence="2">The sequence shown here is derived from an EMBL/GenBank/DDBJ whole genome shotgun (WGS) entry which is preliminary data.</text>
</comment>
<dbReference type="EMBL" id="FXUB01000004">
    <property type="protein sequence ID" value="SMP15038.1"/>
    <property type="molecule type" value="Genomic_DNA"/>
</dbReference>
<dbReference type="PANTHER" id="PTHR22617:SF23">
    <property type="entry name" value="CHEMOTAXIS PROTEIN CHEW"/>
    <property type="match status" value="1"/>
</dbReference>
<name>A0ABY1NPT2_9BACT</name>
<evidence type="ECO:0000313" key="2">
    <source>
        <dbReference type="EMBL" id="SMP15038.1"/>
    </source>
</evidence>
<dbReference type="Gene3D" id="2.30.30.40">
    <property type="entry name" value="SH3 Domains"/>
    <property type="match status" value="1"/>
</dbReference>
<protein>
    <submittedName>
        <fullName evidence="2">Purine-binding chemotaxis protein CheW</fullName>
    </submittedName>
</protein>
<organism evidence="2 3">
    <name type="scientific">Desulfurobacterium pacificum</name>
    <dbReference type="NCBI Taxonomy" id="240166"/>
    <lineage>
        <taxon>Bacteria</taxon>
        <taxon>Pseudomonadati</taxon>
        <taxon>Aquificota</taxon>
        <taxon>Aquificia</taxon>
        <taxon>Desulfurobacteriales</taxon>
        <taxon>Desulfurobacteriaceae</taxon>
        <taxon>Desulfurobacterium</taxon>
    </lineage>
</organism>
<accession>A0ABY1NPT2</accession>